<dbReference type="GO" id="GO:0003885">
    <property type="term" value="F:D-arabinono-1,4-lactone oxidase activity"/>
    <property type="evidence" value="ECO:0007669"/>
    <property type="project" value="InterPro"/>
</dbReference>
<dbReference type="GO" id="GO:0071949">
    <property type="term" value="F:FAD binding"/>
    <property type="evidence" value="ECO:0007669"/>
    <property type="project" value="InterPro"/>
</dbReference>
<dbReference type="InterPro" id="IPR016167">
    <property type="entry name" value="FAD-bd_PCMH_sub1"/>
</dbReference>
<feature type="domain" description="FAD-binding PCMH-type" evidence="2">
    <location>
        <begin position="13"/>
        <end position="177"/>
    </location>
</feature>
<gene>
    <name evidence="3" type="ORF">GCM10011399_01290</name>
</gene>
<evidence type="ECO:0000256" key="1">
    <source>
        <dbReference type="ARBA" id="ARBA00023002"/>
    </source>
</evidence>
<keyword evidence="4" id="KW-1185">Reference proteome</keyword>
<dbReference type="InterPro" id="IPR007173">
    <property type="entry name" value="ALO_C"/>
</dbReference>
<dbReference type="SUPFAM" id="SSF56176">
    <property type="entry name" value="FAD-binding/transporter-associated domain-like"/>
    <property type="match status" value="1"/>
</dbReference>
<organism evidence="3 4">
    <name type="scientific">Subtercola lobariae</name>
    <dbReference type="NCBI Taxonomy" id="1588641"/>
    <lineage>
        <taxon>Bacteria</taxon>
        <taxon>Bacillati</taxon>
        <taxon>Actinomycetota</taxon>
        <taxon>Actinomycetes</taxon>
        <taxon>Micrococcales</taxon>
        <taxon>Microbacteriaceae</taxon>
        <taxon>Subtercola</taxon>
    </lineage>
</organism>
<sequence>MTSSAGVNWAGNYEFGAARVHSPRDVGEVQALVAGSPHVRALGTRHSFNDLADASADLISLVDLPPDISIDEDARTVTLAAGTRYGTLAAALQQQGWALHNMGSLPHISVAGAISTATHGSGNRNGNLATAVSGLEFVTGRGELATVTRATPAFSGMVVSLGALGVITRLTLDIQPSFQMQQDVYVDVPWHALLESFDEITGAAYSVSLFTDWQGDSLAQLWLKTRLGGAEPRVLPATLFGARAAASKVMSPADASRDNTTVQGGVPGPWSERLPHFRFEETPSNGDELQSEFFVDRAHAAAALSVVRSMSDQIAPLLHVTELRTVAADELWLSMAYDRDSLAIHFTWKNSPAAVHSLLPELEAALAPFGARPHWGKVFTQTAESIAPLYERMPDFAALADVYDPDRQFRNTYLERVLGLSQ</sequence>
<protein>
    <submittedName>
        <fullName evidence="3">Xylitol oxidase</fullName>
    </submittedName>
</protein>
<dbReference type="PROSITE" id="PS51387">
    <property type="entry name" value="FAD_PCMH"/>
    <property type="match status" value="1"/>
</dbReference>
<keyword evidence="1" id="KW-0560">Oxidoreductase</keyword>
<evidence type="ECO:0000259" key="2">
    <source>
        <dbReference type="PROSITE" id="PS51387"/>
    </source>
</evidence>
<dbReference type="Gene3D" id="3.30.70.2520">
    <property type="match status" value="1"/>
</dbReference>
<dbReference type="AlphaFoldDB" id="A0A917B054"/>
<dbReference type="Gene3D" id="3.30.465.10">
    <property type="match status" value="1"/>
</dbReference>
<dbReference type="GO" id="GO:0080049">
    <property type="term" value="F:L-gulono-1,4-lactone dehydrogenase activity"/>
    <property type="evidence" value="ECO:0007669"/>
    <property type="project" value="TreeGrafter"/>
</dbReference>
<dbReference type="PANTHER" id="PTHR43762:SF1">
    <property type="entry name" value="D-ARABINONO-1,4-LACTONE OXIDASE"/>
    <property type="match status" value="1"/>
</dbReference>
<dbReference type="PANTHER" id="PTHR43762">
    <property type="entry name" value="L-GULONOLACTONE OXIDASE"/>
    <property type="match status" value="1"/>
</dbReference>
<evidence type="ECO:0000313" key="3">
    <source>
        <dbReference type="EMBL" id="GGF11234.1"/>
    </source>
</evidence>
<dbReference type="PIRSF" id="PIRSF000136">
    <property type="entry name" value="LGO_GLO"/>
    <property type="match status" value="1"/>
</dbReference>
<dbReference type="InterPro" id="IPR016166">
    <property type="entry name" value="FAD-bd_PCMH"/>
</dbReference>
<name>A0A917B054_9MICO</name>
<dbReference type="Pfam" id="PF01565">
    <property type="entry name" value="FAD_binding_4"/>
    <property type="match status" value="1"/>
</dbReference>
<evidence type="ECO:0000313" key="4">
    <source>
        <dbReference type="Proteomes" id="UP000598775"/>
    </source>
</evidence>
<dbReference type="GO" id="GO:0016020">
    <property type="term" value="C:membrane"/>
    <property type="evidence" value="ECO:0007669"/>
    <property type="project" value="InterPro"/>
</dbReference>
<dbReference type="InterPro" id="IPR036318">
    <property type="entry name" value="FAD-bd_PCMH-like_sf"/>
</dbReference>
<dbReference type="InterPro" id="IPR016169">
    <property type="entry name" value="FAD-bd_PCMH_sub2"/>
</dbReference>
<accession>A0A917B054</accession>
<dbReference type="InterPro" id="IPR010031">
    <property type="entry name" value="FAD_lactone_oxidase-like"/>
</dbReference>
<dbReference type="Gene3D" id="3.30.70.2530">
    <property type="match status" value="1"/>
</dbReference>
<proteinExistence type="predicted"/>
<dbReference type="RefSeq" id="WP_188672121.1">
    <property type="nucleotide sequence ID" value="NZ_BMGP01000001.1"/>
</dbReference>
<dbReference type="InterPro" id="IPR016171">
    <property type="entry name" value="Vanillyl_alc_oxidase_C-sub2"/>
</dbReference>
<reference evidence="3 4" key="1">
    <citation type="journal article" date="2014" name="Int. J. Syst. Evol. Microbiol.">
        <title>Complete genome sequence of Corynebacterium casei LMG S-19264T (=DSM 44701T), isolated from a smear-ripened cheese.</title>
        <authorList>
            <consortium name="US DOE Joint Genome Institute (JGI-PGF)"/>
            <person name="Walter F."/>
            <person name="Albersmeier A."/>
            <person name="Kalinowski J."/>
            <person name="Ruckert C."/>
        </authorList>
    </citation>
    <scope>NUCLEOTIDE SEQUENCE [LARGE SCALE GENOMIC DNA]</scope>
    <source>
        <strain evidence="3 4">CGMCC 1.12976</strain>
    </source>
</reference>
<dbReference type="EMBL" id="BMGP01000001">
    <property type="protein sequence ID" value="GGF11234.1"/>
    <property type="molecule type" value="Genomic_DNA"/>
</dbReference>
<dbReference type="Gene3D" id="1.10.45.10">
    <property type="entry name" value="Vanillyl-alcohol Oxidase, Chain A, domain 4"/>
    <property type="match status" value="1"/>
</dbReference>
<dbReference type="Pfam" id="PF04030">
    <property type="entry name" value="ALO"/>
    <property type="match status" value="1"/>
</dbReference>
<dbReference type="InterPro" id="IPR006094">
    <property type="entry name" value="Oxid_FAD_bind_N"/>
</dbReference>
<dbReference type="Proteomes" id="UP000598775">
    <property type="component" value="Unassembled WGS sequence"/>
</dbReference>
<dbReference type="Gene3D" id="3.30.43.10">
    <property type="entry name" value="Uridine Diphospho-n-acetylenolpyruvylglucosamine Reductase, domain 2"/>
    <property type="match status" value="1"/>
</dbReference>
<comment type="caution">
    <text evidence="3">The sequence shown here is derived from an EMBL/GenBank/DDBJ whole genome shotgun (WGS) entry which is preliminary data.</text>
</comment>